<keyword evidence="1" id="KW-0472">Membrane</keyword>
<dbReference type="OrthoDB" id="1117124at2"/>
<feature type="transmembrane region" description="Helical" evidence="1">
    <location>
        <begin position="53"/>
        <end position="74"/>
    </location>
</feature>
<feature type="transmembrane region" description="Helical" evidence="1">
    <location>
        <begin position="310"/>
        <end position="328"/>
    </location>
</feature>
<feature type="transmembrane region" description="Helical" evidence="1">
    <location>
        <begin position="249"/>
        <end position="268"/>
    </location>
</feature>
<dbReference type="Gene3D" id="1.20.1250.20">
    <property type="entry name" value="MFS general substrate transporter like domains"/>
    <property type="match status" value="1"/>
</dbReference>
<proteinExistence type="predicted"/>
<dbReference type="STRING" id="89524.SAMN05444370_10417"/>
<evidence type="ECO:0000313" key="2">
    <source>
        <dbReference type="EMBL" id="SEA29580.1"/>
    </source>
</evidence>
<keyword evidence="1" id="KW-1133">Transmembrane helix</keyword>
<protein>
    <submittedName>
        <fullName evidence="2">Predicted arabinose efflux permease, MFS family</fullName>
    </submittedName>
</protein>
<feature type="transmembrane region" description="Helical" evidence="1">
    <location>
        <begin position="166"/>
        <end position="190"/>
    </location>
</feature>
<feature type="transmembrane region" description="Helical" evidence="1">
    <location>
        <begin position="334"/>
        <end position="351"/>
    </location>
</feature>
<feature type="transmembrane region" description="Helical" evidence="1">
    <location>
        <begin position="99"/>
        <end position="122"/>
    </location>
</feature>
<dbReference type="InterPro" id="IPR036259">
    <property type="entry name" value="MFS_trans_sf"/>
</dbReference>
<keyword evidence="3" id="KW-1185">Reference proteome</keyword>
<dbReference type="EMBL" id="FNQM01000004">
    <property type="protein sequence ID" value="SEA29580.1"/>
    <property type="molecule type" value="Genomic_DNA"/>
</dbReference>
<gene>
    <name evidence="2" type="ORF">SAMN05444370_10417</name>
</gene>
<evidence type="ECO:0000256" key="1">
    <source>
        <dbReference type="SAM" id="Phobius"/>
    </source>
</evidence>
<feature type="transmembrane region" description="Helical" evidence="1">
    <location>
        <begin position="280"/>
        <end position="298"/>
    </location>
</feature>
<feature type="transmembrane region" description="Helical" evidence="1">
    <location>
        <begin position="372"/>
        <end position="395"/>
    </location>
</feature>
<reference evidence="2 3" key="1">
    <citation type="submission" date="2016-10" db="EMBL/GenBank/DDBJ databases">
        <authorList>
            <person name="de Groot N.N."/>
        </authorList>
    </citation>
    <scope>NUCLEOTIDE SEQUENCE [LARGE SCALE GENOMIC DNA]</scope>
    <source>
        <strain evidence="2 3">DSM 15345</strain>
    </source>
</reference>
<accession>A0A1H4A134</accession>
<dbReference type="SUPFAM" id="SSF103473">
    <property type="entry name" value="MFS general substrate transporter"/>
    <property type="match status" value="1"/>
</dbReference>
<feature type="transmembrane region" description="Helical" evidence="1">
    <location>
        <begin position="196"/>
        <end position="217"/>
    </location>
</feature>
<feature type="transmembrane region" description="Helical" evidence="1">
    <location>
        <begin position="401"/>
        <end position="422"/>
    </location>
</feature>
<dbReference type="RefSeq" id="WP_093251734.1">
    <property type="nucleotide sequence ID" value="NZ_FNQM01000004.1"/>
</dbReference>
<dbReference type="AlphaFoldDB" id="A0A1H4A134"/>
<dbReference type="Proteomes" id="UP000198703">
    <property type="component" value="Unassembled WGS sequence"/>
</dbReference>
<name>A0A1H4A134_9RHOB</name>
<sequence length="429" mass="41663">MPPSTGGRSTAQRLAGAATGADIAPESARSALLHVACLSASKLADALVEPKLVLAWLLTALGASAGAVGLLTPIREAGALAPQLLLAPRVAAAPRSTRVWALAAAGQGLCALAIAAAALAGASGWSGAVWAILAALAALSVFRALASLSFKDALARTVEKGARGAVGGAAASVGAALSIGFALALAVGWLPLEARVVAGAVAAAGGLWLLAGLGALAHVERPRPTNSDAPGLPALARALVEGAELRRFILVRALLTATALAPPYLVLLSGGGAASGLGDLGALMLASAAAAIVSGYVWGRLSDRSSRLTLAAAAALAALALGGAAWTGWTTGGLGGPIGAAGFLFAAQIAYEGVRGARKTHLTDMSDDDDRALNTALSNTAIGLVLLAAGGLAALAEIAGAGATLAAFAAACALAAPLALTLDEAQRTG</sequence>
<keyword evidence="1" id="KW-0812">Transmembrane</keyword>
<feature type="transmembrane region" description="Helical" evidence="1">
    <location>
        <begin position="128"/>
        <end position="146"/>
    </location>
</feature>
<evidence type="ECO:0000313" key="3">
    <source>
        <dbReference type="Proteomes" id="UP000198703"/>
    </source>
</evidence>
<organism evidence="2 3">
    <name type="scientific">Rubrimonas cliftonensis</name>
    <dbReference type="NCBI Taxonomy" id="89524"/>
    <lineage>
        <taxon>Bacteria</taxon>
        <taxon>Pseudomonadati</taxon>
        <taxon>Pseudomonadota</taxon>
        <taxon>Alphaproteobacteria</taxon>
        <taxon>Rhodobacterales</taxon>
        <taxon>Paracoccaceae</taxon>
        <taxon>Rubrimonas</taxon>
    </lineage>
</organism>